<dbReference type="AlphaFoldDB" id="A2D8H1"/>
<dbReference type="OrthoDB" id="10266744at2759"/>
<gene>
    <name evidence="1" type="ORF">TVAG_185260</name>
</gene>
<dbReference type="RefSeq" id="XP_001584206.1">
    <property type="nucleotide sequence ID" value="XM_001584156.1"/>
</dbReference>
<accession>A2D8H1</accession>
<sequence length="246" mass="28342">MNSTPQTENKFSIRFVNAKSKERVLKLVGEMKECFKPVETHTELKACEIIDKLTETPELYLKHPSLDSVKSSDQGIPIVKASSAPLRPFLFPTYPSAISEDYMIQSTPKFAEERRNFMISSREEHQRLLFAFQDRLTRELTSGDEHYIPSPFQTAMANIASDQDIPSFAIDKQRKETIQTRFNALLRKSQKQTHTVLEFQKRCAKLIQDEEQFHILQDKKAGKPENEIKDPKPLSITFPFSFLSDG</sequence>
<dbReference type="KEGG" id="tva:5468781"/>
<protein>
    <submittedName>
        <fullName evidence="1">Uncharacterized protein</fullName>
    </submittedName>
</protein>
<dbReference type="VEuPathDB" id="TrichDB:TVAG_185260"/>
<dbReference type="Proteomes" id="UP000001542">
    <property type="component" value="Unassembled WGS sequence"/>
</dbReference>
<name>A2D8H1_TRIV3</name>
<evidence type="ECO:0000313" key="2">
    <source>
        <dbReference type="Proteomes" id="UP000001542"/>
    </source>
</evidence>
<reference evidence="1" key="2">
    <citation type="journal article" date="2007" name="Science">
        <title>Draft genome sequence of the sexually transmitted pathogen Trichomonas vaginalis.</title>
        <authorList>
            <person name="Carlton J.M."/>
            <person name="Hirt R.P."/>
            <person name="Silva J.C."/>
            <person name="Delcher A.L."/>
            <person name="Schatz M."/>
            <person name="Zhao Q."/>
            <person name="Wortman J.R."/>
            <person name="Bidwell S.L."/>
            <person name="Alsmark U.C.M."/>
            <person name="Besteiro S."/>
            <person name="Sicheritz-Ponten T."/>
            <person name="Noel C.J."/>
            <person name="Dacks J.B."/>
            <person name="Foster P.G."/>
            <person name="Simillion C."/>
            <person name="Van de Peer Y."/>
            <person name="Miranda-Saavedra D."/>
            <person name="Barton G.J."/>
            <person name="Westrop G.D."/>
            <person name="Mueller S."/>
            <person name="Dessi D."/>
            <person name="Fiori P.L."/>
            <person name="Ren Q."/>
            <person name="Paulsen I."/>
            <person name="Zhang H."/>
            <person name="Bastida-Corcuera F.D."/>
            <person name="Simoes-Barbosa A."/>
            <person name="Brown M.T."/>
            <person name="Hayes R.D."/>
            <person name="Mukherjee M."/>
            <person name="Okumura C.Y."/>
            <person name="Schneider R."/>
            <person name="Smith A.J."/>
            <person name="Vanacova S."/>
            <person name="Villalvazo M."/>
            <person name="Haas B.J."/>
            <person name="Pertea M."/>
            <person name="Feldblyum T.V."/>
            <person name="Utterback T.R."/>
            <person name="Shu C.L."/>
            <person name="Osoegawa K."/>
            <person name="de Jong P.J."/>
            <person name="Hrdy I."/>
            <person name="Horvathova L."/>
            <person name="Zubacova Z."/>
            <person name="Dolezal P."/>
            <person name="Malik S.B."/>
            <person name="Logsdon J.M. Jr."/>
            <person name="Henze K."/>
            <person name="Gupta A."/>
            <person name="Wang C.C."/>
            <person name="Dunne R.L."/>
            <person name="Upcroft J.A."/>
            <person name="Upcroft P."/>
            <person name="White O."/>
            <person name="Salzberg S.L."/>
            <person name="Tang P."/>
            <person name="Chiu C.-H."/>
            <person name="Lee Y.-S."/>
            <person name="Embley T.M."/>
            <person name="Coombs G.H."/>
            <person name="Mottram J.C."/>
            <person name="Tachezy J."/>
            <person name="Fraser-Liggett C.M."/>
            <person name="Johnson P.J."/>
        </authorList>
    </citation>
    <scope>NUCLEOTIDE SEQUENCE [LARGE SCALE GENOMIC DNA]</scope>
    <source>
        <strain evidence="1">G3</strain>
    </source>
</reference>
<dbReference type="EMBL" id="DS113179">
    <property type="protein sequence ID" value="EAY23220.1"/>
    <property type="molecule type" value="Genomic_DNA"/>
</dbReference>
<dbReference type="SMR" id="A2D8H1"/>
<dbReference type="InParanoid" id="A2D8H1"/>
<keyword evidence="2" id="KW-1185">Reference proteome</keyword>
<evidence type="ECO:0000313" key="1">
    <source>
        <dbReference type="EMBL" id="EAY23220.1"/>
    </source>
</evidence>
<reference evidence="1" key="1">
    <citation type="submission" date="2006-10" db="EMBL/GenBank/DDBJ databases">
        <authorList>
            <person name="Amadeo P."/>
            <person name="Zhao Q."/>
            <person name="Wortman J."/>
            <person name="Fraser-Liggett C."/>
            <person name="Carlton J."/>
        </authorList>
    </citation>
    <scope>NUCLEOTIDE SEQUENCE</scope>
    <source>
        <strain evidence="1">G3</strain>
    </source>
</reference>
<organism evidence="1 2">
    <name type="scientific">Trichomonas vaginalis (strain ATCC PRA-98 / G3)</name>
    <dbReference type="NCBI Taxonomy" id="412133"/>
    <lineage>
        <taxon>Eukaryota</taxon>
        <taxon>Metamonada</taxon>
        <taxon>Parabasalia</taxon>
        <taxon>Trichomonadida</taxon>
        <taxon>Trichomonadidae</taxon>
        <taxon>Trichomonas</taxon>
    </lineage>
</organism>
<proteinExistence type="predicted"/>
<dbReference type="VEuPathDB" id="TrichDB:TVAGG3_0393130"/>